<dbReference type="FunFam" id="1.20.1740.10:FF:000052">
    <property type="entry name" value="Lysine histidine transporter-like 3"/>
    <property type="match status" value="1"/>
</dbReference>
<evidence type="ECO:0000256" key="1">
    <source>
        <dbReference type="ARBA" id="ARBA00004370"/>
    </source>
</evidence>
<comment type="caution">
    <text evidence="9">The sequence shown here is derived from an EMBL/GenBank/DDBJ whole genome shotgun (WGS) entry which is preliminary data.</text>
</comment>
<dbReference type="EMBL" id="JBICBT010000620">
    <property type="protein sequence ID" value="KAL3107384.1"/>
    <property type="molecule type" value="Genomic_DNA"/>
</dbReference>
<feature type="transmembrane region" description="Helical" evidence="7">
    <location>
        <begin position="289"/>
        <end position="310"/>
    </location>
</feature>
<sequence length="567" mass="62750">MLSRAAAAQPYSRPLLCALNSDDDDDEDDEDEDELVGPRTVCGEAKMSECDQFEQQSGGGILLKRWLSGRSNWFKRYNSDALSHRRARTGLGWVTAALFIVADIAGGGVVAIPVALLNSGLFMGSIAMFSICLTFFYTAHLIGKNWVTMCTKWPEVYGKVHCRKPYPEMAYRAMGQRAKSFTSAILNIMNFCISTVYLLLAAQILSELLSSMFPNVVQHQIGLCSMMPILALLLLPVTFLKSPQDFWLAVVTAMVTTTLSVLLIVFGTFLDQPACAPYAHHPSFNSGSFFLSIGIFFFSFGGHSVFPTIQHDMRRPKKFTRSSFLAFAIVASMYVPISFFGYYVYGDSLHDSIISSIQTAPIQQFANLFIALHCILTLTVVINPLNQEIEHILDIPHQFGWQRIVARTFVMFSVVFVGLTVPSFGPILNLIGGTTVALTSAILPCLFDLYLHSSDNKKGVQNLGGDQRQNTTNFKRIIETTPFPKLALNLSVIVLAIVCGFAATYSAFVELSTSRFSGPCYLSSTTNLANKATTTAGQQLMHCCGQFRNITRYDNGFQCKLVNREEF</sequence>
<feature type="transmembrane region" description="Helical" evidence="7">
    <location>
        <begin position="246"/>
        <end position="269"/>
    </location>
</feature>
<name>A0ABD2KWR7_9BILA</name>
<evidence type="ECO:0000256" key="7">
    <source>
        <dbReference type="SAM" id="Phobius"/>
    </source>
</evidence>
<comment type="subcellular location">
    <subcellularLocation>
        <location evidence="1">Membrane</location>
    </subcellularLocation>
</comment>
<feature type="transmembrane region" description="Helical" evidence="7">
    <location>
        <begin position="217"/>
        <end position="239"/>
    </location>
</feature>
<feature type="transmembrane region" description="Helical" evidence="7">
    <location>
        <begin position="184"/>
        <end position="205"/>
    </location>
</feature>
<feature type="compositionally biased region" description="Acidic residues" evidence="6">
    <location>
        <begin position="21"/>
        <end position="35"/>
    </location>
</feature>
<evidence type="ECO:0000259" key="8">
    <source>
        <dbReference type="Pfam" id="PF01490"/>
    </source>
</evidence>
<keyword evidence="3 7" id="KW-0812">Transmembrane</keyword>
<evidence type="ECO:0000313" key="9">
    <source>
        <dbReference type="EMBL" id="KAL3107384.1"/>
    </source>
</evidence>
<feature type="transmembrane region" description="Helical" evidence="7">
    <location>
        <begin position="122"/>
        <end position="142"/>
    </location>
</feature>
<accession>A0ABD2KWR7</accession>
<keyword evidence="4 7" id="KW-1133">Transmembrane helix</keyword>
<keyword evidence="10" id="KW-1185">Reference proteome</keyword>
<feature type="region of interest" description="Disordered" evidence="6">
    <location>
        <begin position="16"/>
        <end position="35"/>
    </location>
</feature>
<evidence type="ECO:0000256" key="5">
    <source>
        <dbReference type="ARBA" id="ARBA00023136"/>
    </source>
</evidence>
<feature type="transmembrane region" description="Helical" evidence="7">
    <location>
        <begin position="430"/>
        <end position="451"/>
    </location>
</feature>
<dbReference type="InterPro" id="IPR013057">
    <property type="entry name" value="AA_transpt_TM"/>
</dbReference>
<feature type="transmembrane region" description="Helical" evidence="7">
    <location>
        <begin position="404"/>
        <end position="424"/>
    </location>
</feature>
<reference evidence="9 10" key="1">
    <citation type="submission" date="2024-10" db="EMBL/GenBank/DDBJ databases">
        <authorList>
            <person name="Kim D."/>
        </authorList>
    </citation>
    <scope>NUCLEOTIDE SEQUENCE [LARGE SCALE GENOMIC DNA]</scope>
    <source>
        <strain evidence="9">BH-2024</strain>
    </source>
</reference>
<evidence type="ECO:0000256" key="2">
    <source>
        <dbReference type="ARBA" id="ARBA00022448"/>
    </source>
</evidence>
<dbReference type="Proteomes" id="UP001620626">
    <property type="component" value="Unassembled WGS sequence"/>
</dbReference>
<dbReference type="GO" id="GO:0016020">
    <property type="term" value="C:membrane"/>
    <property type="evidence" value="ECO:0007669"/>
    <property type="project" value="UniProtKB-SubCell"/>
</dbReference>
<keyword evidence="5 7" id="KW-0472">Membrane</keyword>
<feature type="transmembrane region" description="Helical" evidence="7">
    <location>
        <begin position="91"/>
        <end position="116"/>
    </location>
</feature>
<dbReference type="PANTHER" id="PTHR48017">
    <property type="entry name" value="OS05G0424000 PROTEIN-RELATED"/>
    <property type="match status" value="1"/>
</dbReference>
<evidence type="ECO:0000256" key="4">
    <source>
        <dbReference type="ARBA" id="ARBA00022989"/>
    </source>
</evidence>
<protein>
    <recommendedName>
        <fullName evidence="8">Amino acid transporter transmembrane domain-containing protein</fullName>
    </recommendedName>
</protein>
<evidence type="ECO:0000313" key="10">
    <source>
        <dbReference type="Proteomes" id="UP001620626"/>
    </source>
</evidence>
<evidence type="ECO:0000256" key="3">
    <source>
        <dbReference type="ARBA" id="ARBA00022692"/>
    </source>
</evidence>
<dbReference type="Pfam" id="PF01490">
    <property type="entry name" value="Aa_trans"/>
    <property type="match status" value="1"/>
</dbReference>
<feature type="transmembrane region" description="Helical" evidence="7">
    <location>
        <begin position="365"/>
        <end position="383"/>
    </location>
</feature>
<gene>
    <name evidence="9" type="ORF">niasHT_012824</name>
</gene>
<feature type="transmembrane region" description="Helical" evidence="7">
    <location>
        <begin position="486"/>
        <end position="508"/>
    </location>
</feature>
<feature type="transmembrane region" description="Helical" evidence="7">
    <location>
        <begin position="322"/>
        <end position="345"/>
    </location>
</feature>
<feature type="domain" description="Amino acid transporter transmembrane" evidence="8">
    <location>
        <begin position="91"/>
        <end position="458"/>
    </location>
</feature>
<dbReference type="AlphaFoldDB" id="A0ABD2KWR7"/>
<evidence type="ECO:0000256" key="6">
    <source>
        <dbReference type="SAM" id="MobiDB-lite"/>
    </source>
</evidence>
<organism evidence="9 10">
    <name type="scientific">Heterodera trifolii</name>
    <dbReference type="NCBI Taxonomy" id="157864"/>
    <lineage>
        <taxon>Eukaryota</taxon>
        <taxon>Metazoa</taxon>
        <taxon>Ecdysozoa</taxon>
        <taxon>Nematoda</taxon>
        <taxon>Chromadorea</taxon>
        <taxon>Rhabditida</taxon>
        <taxon>Tylenchina</taxon>
        <taxon>Tylenchomorpha</taxon>
        <taxon>Tylenchoidea</taxon>
        <taxon>Heteroderidae</taxon>
        <taxon>Heteroderinae</taxon>
        <taxon>Heterodera</taxon>
    </lineage>
</organism>
<proteinExistence type="predicted"/>
<keyword evidence="2" id="KW-0813">Transport</keyword>